<gene>
    <name evidence="3" type="ORF">DAEQUDRAFT_769885</name>
</gene>
<evidence type="ECO:0000313" key="4">
    <source>
        <dbReference type="Proteomes" id="UP000076727"/>
    </source>
</evidence>
<protein>
    <recommendedName>
        <fullName evidence="2">CHAT domain-containing protein</fullName>
    </recommendedName>
</protein>
<dbReference type="Proteomes" id="UP000076727">
    <property type="component" value="Unassembled WGS sequence"/>
</dbReference>
<keyword evidence="4" id="KW-1185">Reference proteome</keyword>
<dbReference type="PANTHER" id="PTHR10098">
    <property type="entry name" value="RAPSYN-RELATED"/>
    <property type="match status" value="1"/>
</dbReference>
<dbReference type="EMBL" id="KV429136">
    <property type="protein sequence ID" value="KZT64229.1"/>
    <property type="molecule type" value="Genomic_DNA"/>
</dbReference>
<organism evidence="3 4">
    <name type="scientific">Daedalea quercina L-15889</name>
    <dbReference type="NCBI Taxonomy" id="1314783"/>
    <lineage>
        <taxon>Eukaryota</taxon>
        <taxon>Fungi</taxon>
        <taxon>Dikarya</taxon>
        <taxon>Basidiomycota</taxon>
        <taxon>Agaricomycotina</taxon>
        <taxon>Agaricomycetes</taxon>
        <taxon>Polyporales</taxon>
        <taxon>Fomitopsis</taxon>
    </lineage>
</organism>
<dbReference type="InterPro" id="IPR011990">
    <property type="entry name" value="TPR-like_helical_dom_sf"/>
</dbReference>
<evidence type="ECO:0000256" key="1">
    <source>
        <dbReference type="PROSITE-ProRule" id="PRU00339"/>
    </source>
</evidence>
<dbReference type="OrthoDB" id="3169018at2759"/>
<dbReference type="STRING" id="1314783.A0A165LC83"/>
<keyword evidence="1" id="KW-0802">TPR repeat</keyword>
<sequence length="1248" mass="138497">MLRTEPLTEEPALSWSMGNESLQVPLRGEPFRLEVKCRDLENGHESSLGHLELHSDELLARCLQGDAAALFNVSTEQQGPTAEMKLEFLLVPDEELEAGSRGDVPGNHGLMTELDHRYNIAIQLADTDAEKWFILMTIAAQYYEQFRQFQDTLSLAKALSPFEEAIGLVLDITPPQVDQLQFIRDKTKIYVTGMSEFVAAFREFNATALDCLSGMLRRSSAVYNMLYDRFRVREDLSMAISLCEQARSLVPEHHPDTPLHRRQRGVALTLRFRLANDVQDINESIASLEDSVRLTEESDIDLPDKLTNLGTAYVLRAEYSHSLSDVNKAIVKHTKALTLREDYTLLQNLATAVLLRFIFQRDLTDAEAAVVTLERAVRLVPDGHDLELQRCLGNLGVAYHNRFEVLHRLEDIDNAVATQQRAFRISEKTGDDNPERAIHAASLGNAYLSRAETLYDADDVHLAVETLKRAVELTPPGVAYLHTRRYNLGCAYARRYDFLHDSSDVDHAIVEFDASLGLLPEMHANRPAVLSELASALQARFEVAPETRMEDIDRAIRLSLDALSSLDTGDYRRGAVLTTLATSHLSRFRALLDPCDIDEAIRRYEQVMDLVPAGTEDPGKQCAAMQLAHATKQRHEFRNSSDDLDAAITNYRIAATTPNGVPWSSFLAAKSWAHSASARGDDPTDILKAYGTAIELLPRVGWIGHAVADRHAQLVAVGSSLIAEAVASAIAQGEHCLAIEWLDQARAIVWGQLLKLRTSFDELRTAAPALADNLDRVSRALDTAGSRDVVPTTDFLGTARLKDVAQEGRRTSVEWQRWRRLLEQLTGLSRVLDSIGASLEVVTDTEFRAQEQHRRAEEWDQLVAQAREIPGFENFLRPRSFPQIMEALHCSPVVVVNASQKRCDALVLMEGLDGVVHIPLESLTFDRAQHLRKGLIRLLSDYYPQQRTTRGAGMVPIDPSVRGMGDILRELWERVVKPILDSLAFSIAEGGSSDMQRIWWCPTGPLTSLPLHAAGVYTVDEPGNKLSDFAISSYTPTLTPFMHSSSSSSPEGFHGILCISQAQTLPNADAESRLIGEIASEHNVAWRALRDDNGVVQAVLDGLEHYGWAHLACHGVQDIQEPTKSHFVLHDGPLALLEVVAASFKHADFAFLSACQTATGSDKLPDEAAHLAAGMLAAGFKSVIGTMWSIRDEDAPIVAEHVYRHLLSDTAPPDSSRAAMALHRAVNVLREQDDKKTFSWVPFIHVGW</sequence>
<proteinExistence type="predicted"/>
<dbReference type="SUPFAM" id="SSF48452">
    <property type="entry name" value="TPR-like"/>
    <property type="match status" value="1"/>
</dbReference>
<dbReference type="InterPro" id="IPR024983">
    <property type="entry name" value="CHAT_dom"/>
</dbReference>
<dbReference type="AlphaFoldDB" id="A0A165LC83"/>
<reference evidence="3 4" key="1">
    <citation type="journal article" date="2016" name="Mol. Biol. Evol.">
        <title>Comparative Genomics of Early-Diverging Mushroom-Forming Fungi Provides Insights into the Origins of Lignocellulose Decay Capabilities.</title>
        <authorList>
            <person name="Nagy L.G."/>
            <person name="Riley R."/>
            <person name="Tritt A."/>
            <person name="Adam C."/>
            <person name="Daum C."/>
            <person name="Floudas D."/>
            <person name="Sun H."/>
            <person name="Yadav J.S."/>
            <person name="Pangilinan J."/>
            <person name="Larsson K.H."/>
            <person name="Matsuura K."/>
            <person name="Barry K."/>
            <person name="Labutti K."/>
            <person name="Kuo R."/>
            <person name="Ohm R.A."/>
            <person name="Bhattacharya S.S."/>
            <person name="Shirouzu T."/>
            <person name="Yoshinaga Y."/>
            <person name="Martin F.M."/>
            <person name="Grigoriev I.V."/>
            <person name="Hibbett D.S."/>
        </authorList>
    </citation>
    <scope>NUCLEOTIDE SEQUENCE [LARGE SCALE GENOMIC DNA]</scope>
    <source>
        <strain evidence="3 4">L-15889</strain>
    </source>
</reference>
<name>A0A165LC83_9APHY</name>
<feature type="repeat" description="TPR" evidence="1">
    <location>
        <begin position="444"/>
        <end position="477"/>
    </location>
</feature>
<dbReference type="InterPro" id="IPR019734">
    <property type="entry name" value="TPR_rpt"/>
</dbReference>
<dbReference type="Pfam" id="PF12770">
    <property type="entry name" value="CHAT"/>
    <property type="match status" value="1"/>
</dbReference>
<evidence type="ECO:0000259" key="2">
    <source>
        <dbReference type="Pfam" id="PF12770"/>
    </source>
</evidence>
<accession>A0A165LC83</accession>
<dbReference type="PANTHER" id="PTHR10098:SF108">
    <property type="entry name" value="TETRATRICOPEPTIDE REPEAT PROTEIN 28"/>
    <property type="match status" value="1"/>
</dbReference>
<dbReference type="SMART" id="SM00028">
    <property type="entry name" value="TPR"/>
    <property type="match status" value="4"/>
</dbReference>
<dbReference type="PROSITE" id="PS50005">
    <property type="entry name" value="TPR"/>
    <property type="match status" value="1"/>
</dbReference>
<feature type="domain" description="CHAT" evidence="2">
    <location>
        <begin position="967"/>
        <end position="1247"/>
    </location>
</feature>
<evidence type="ECO:0000313" key="3">
    <source>
        <dbReference type="EMBL" id="KZT64229.1"/>
    </source>
</evidence>
<dbReference type="Gene3D" id="1.25.40.10">
    <property type="entry name" value="Tetratricopeptide repeat domain"/>
    <property type="match status" value="2"/>
</dbReference>